<keyword evidence="2 7" id="KW-0436">Ligase</keyword>
<evidence type="ECO:0000256" key="7">
    <source>
        <dbReference type="HAMAP-Rule" id="MF_01161"/>
    </source>
</evidence>
<dbReference type="Pfam" id="PF09179">
    <property type="entry name" value="TilS"/>
    <property type="match status" value="1"/>
</dbReference>
<feature type="domain" description="tRNA(Ile)-lysidine/2-thiocytidine synthase N-terminal" evidence="9">
    <location>
        <begin position="45"/>
        <end position="225"/>
    </location>
</feature>
<name>A0A1G8QKP7_9MICC</name>
<feature type="domain" description="tRNA(Ile)-lysidine synthase substrate-binding" evidence="10">
    <location>
        <begin position="282"/>
        <end position="338"/>
    </location>
</feature>
<evidence type="ECO:0000256" key="5">
    <source>
        <dbReference type="ARBA" id="ARBA00022840"/>
    </source>
</evidence>
<dbReference type="InterPro" id="IPR011063">
    <property type="entry name" value="TilS/TtcA_N"/>
</dbReference>
<evidence type="ECO:0000256" key="4">
    <source>
        <dbReference type="ARBA" id="ARBA00022741"/>
    </source>
</evidence>
<keyword evidence="5 7" id="KW-0067">ATP-binding</keyword>
<keyword evidence="12" id="KW-1185">Reference proteome</keyword>
<keyword evidence="1 7" id="KW-0963">Cytoplasm</keyword>
<evidence type="ECO:0000259" key="10">
    <source>
        <dbReference type="Pfam" id="PF09179"/>
    </source>
</evidence>
<dbReference type="SUPFAM" id="SSF52402">
    <property type="entry name" value="Adenine nucleotide alpha hydrolases-like"/>
    <property type="match status" value="1"/>
</dbReference>
<dbReference type="NCBIfam" id="TIGR02432">
    <property type="entry name" value="lysidine_TilS_N"/>
    <property type="match status" value="1"/>
</dbReference>
<reference evidence="12" key="1">
    <citation type="submission" date="2016-10" db="EMBL/GenBank/DDBJ databases">
        <authorList>
            <person name="Varghese N."/>
            <person name="Submissions S."/>
        </authorList>
    </citation>
    <scope>NUCLEOTIDE SEQUENCE [LARGE SCALE GENOMIC DNA]</scope>
    <source>
        <strain evidence="12">CGMCC 1.10783</strain>
    </source>
</reference>
<keyword evidence="4 7" id="KW-0547">Nucleotide-binding</keyword>
<dbReference type="GO" id="GO:0005524">
    <property type="term" value="F:ATP binding"/>
    <property type="evidence" value="ECO:0007669"/>
    <property type="project" value="UniProtKB-UniRule"/>
</dbReference>
<dbReference type="AlphaFoldDB" id="A0A1G8QKP7"/>
<evidence type="ECO:0000256" key="1">
    <source>
        <dbReference type="ARBA" id="ARBA00022490"/>
    </source>
</evidence>
<dbReference type="SUPFAM" id="SSF82829">
    <property type="entry name" value="MesJ substrate recognition domain-like"/>
    <property type="match status" value="1"/>
</dbReference>
<evidence type="ECO:0000256" key="8">
    <source>
        <dbReference type="SAM" id="MobiDB-lite"/>
    </source>
</evidence>
<dbReference type="EC" id="6.3.4.19" evidence="7"/>
<evidence type="ECO:0000313" key="12">
    <source>
        <dbReference type="Proteomes" id="UP000182130"/>
    </source>
</evidence>
<dbReference type="InterPro" id="IPR012795">
    <property type="entry name" value="tRNA_Ile_lys_synt_N"/>
</dbReference>
<dbReference type="InterPro" id="IPR012094">
    <property type="entry name" value="tRNA_Ile_lys_synt"/>
</dbReference>
<evidence type="ECO:0000256" key="3">
    <source>
        <dbReference type="ARBA" id="ARBA00022694"/>
    </source>
</evidence>
<proteinExistence type="inferred from homology"/>
<feature type="region of interest" description="Disordered" evidence="8">
    <location>
        <begin position="347"/>
        <end position="388"/>
    </location>
</feature>
<feature type="binding site" evidence="7">
    <location>
        <begin position="50"/>
        <end position="55"/>
    </location>
    <ligand>
        <name>ATP</name>
        <dbReference type="ChEBI" id="CHEBI:30616"/>
    </ligand>
</feature>
<feature type="compositionally biased region" description="Basic and acidic residues" evidence="8">
    <location>
        <begin position="347"/>
        <end position="358"/>
    </location>
</feature>
<dbReference type="Gene3D" id="3.40.50.620">
    <property type="entry name" value="HUPs"/>
    <property type="match status" value="1"/>
</dbReference>
<dbReference type="GO" id="GO:0005737">
    <property type="term" value="C:cytoplasm"/>
    <property type="evidence" value="ECO:0007669"/>
    <property type="project" value="UniProtKB-SubCell"/>
</dbReference>
<sequence length="388" mass="41046">MSNGTLSAGKAPGGRRRPGRLAPVVGKARNQLRDALASAGYPESVLVACSGGPDSLALAAVAAYFARRGKVDGHPVSVGAVVVDHQLQPGSAGVAARTVAVLEELGLSPVQLRTVEVAATGFGPEAAARDARHAALDAAADELGCGAILLGHTLDDQAEQVLLGLARGSGTRSLAGMRPARGRLLRPFLGLRRAETLEICAVEELDPWHDPHNTDPAFARSRIRVEVMPVLEERLGPGVAESLARTAAILQQDADFLDELAADRYTALVHRTHDGVWLPEAEVRELPPALRFRVIAKAAADVGGQQPGYGRLQAAEALLRRQGSAGPVQLPGNVAVYRLSLAVQEKEKAKEQEKRAREQQPAPPGVPREGDGCGKLVFRHHKTPQHQP</sequence>
<comment type="catalytic activity">
    <reaction evidence="6 7">
        <text>cytidine(34) in tRNA(Ile2) + L-lysine + ATP = lysidine(34) in tRNA(Ile2) + AMP + diphosphate + H(+)</text>
        <dbReference type="Rhea" id="RHEA:43744"/>
        <dbReference type="Rhea" id="RHEA-COMP:10625"/>
        <dbReference type="Rhea" id="RHEA-COMP:10670"/>
        <dbReference type="ChEBI" id="CHEBI:15378"/>
        <dbReference type="ChEBI" id="CHEBI:30616"/>
        <dbReference type="ChEBI" id="CHEBI:32551"/>
        <dbReference type="ChEBI" id="CHEBI:33019"/>
        <dbReference type="ChEBI" id="CHEBI:82748"/>
        <dbReference type="ChEBI" id="CHEBI:83665"/>
        <dbReference type="ChEBI" id="CHEBI:456215"/>
        <dbReference type="EC" id="6.3.4.19"/>
    </reaction>
</comment>
<feature type="region of interest" description="Disordered" evidence="8">
    <location>
        <begin position="1"/>
        <end position="21"/>
    </location>
</feature>
<dbReference type="InterPro" id="IPR014729">
    <property type="entry name" value="Rossmann-like_a/b/a_fold"/>
</dbReference>
<accession>A0A1G8QKP7</accession>
<dbReference type="Proteomes" id="UP000182130">
    <property type="component" value="Unassembled WGS sequence"/>
</dbReference>
<evidence type="ECO:0000256" key="2">
    <source>
        <dbReference type="ARBA" id="ARBA00022598"/>
    </source>
</evidence>
<dbReference type="PANTHER" id="PTHR43033">
    <property type="entry name" value="TRNA(ILE)-LYSIDINE SYNTHASE-RELATED"/>
    <property type="match status" value="1"/>
</dbReference>
<evidence type="ECO:0000313" key="11">
    <source>
        <dbReference type="EMBL" id="SDJ05379.1"/>
    </source>
</evidence>
<protein>
    <recommendedName>
        <fullName evidence="7">tRNA(Ile)-lysidine synthase</fullName>
        <ecNumber evidence="7">6.3.4.19</ecNumber>
    </recommendedName>
    <alternativeName>
        <fullName evidence="7">tRNA(Ile)-2-lysyl-cytidine synthase</fullName>
    </alternativeName>
    <alternativeName>
        <fullName evidence="7">tRNA(Ile)-lysidine synthetase</fullName>
    </alternativeName>
</protein>
<comment type="similarity">
    <text evidence="7">Belongs to the tRNA(Ile)-lysidine synthase family.</text>
</comment>
<dbReference type="CDD" id="cd01992">
    <property type="entry name" value="TilS_N"/>
    <property type="match status" value="1"/>
</dbReference>
<comment type="function">
    <text evidence="7">Ligates lysine onto the cytidine present at position 34 of the AUA codon-specific tRNA(Ile) that contains the anticodon CAU, in an ATP-dependent manner. Cytidine is converted to lysidine, thus changing the amino acid specificity of the tRNA from methionine to isoleucine.</text>
</comment>
<dbReference type="Pfam" id="PF01171">
    <property type="entry name" value="ATP_bind_3"/>
    <property type="match status" value="1"/>
</dbReference>
<dbReference type="InterPro" id="IPR015262">
    <property type="entry name" value="tRNA_Ile_lys_synt_subst-bd"/>
</dbReference>
<gene>
    <name evidence="7" type="primary">tilS</name>
    <name evidence="11" type="ORF">SAMN05216555_106216</name>
</gene>
<keyword evidence="3 7" id="KW-0819">tRNA processing</keyword>
<evidence type="ECO:0000259" key="9">
    <source>
        <dbReference type="Pfam" id="PF01171"/>
    </source>
</evidence>
<comment type="subcellular location">
    <subcellularLocation>
        <location evidence="7">Cytoplasm</location>
    </subcellularLocation>
</comment>
<dbReference type="HAMAP" id="MF_01161">
    <property type="entry name" value="tRNA_Ile_lys_synt"/>
    <property type="match status" value="1"/>
</dbReference>
<dbReference type="STRING" id="1045773.SAMN05216555_106216"/>
<organism evidence="11 12">
    <name type="scientific">Arthrobacter cupressi</name>
    <dbReference type="NCBI Taxonomy" id="1045773"/>
    <lineage>
        <taxon>Bacteria</taxon>
        <taxon>Bacillati</taxon>
        <taxon>Actinomycetota</taxon>
        <taxon>Actinomycetes</taxon>
        <taxon>Micrococcales</taxon>
        <taxon>Micrococcaceae</taxon>
        <taxon>Arthrobacter</taxon>
    </lineage>
</organism>
<comment type="domain">
    <text evidence="7">The N-terminal region contains the highly conserved SGGXDS motif, predicted to be a P-loop motif involved in ATP binding.</text>
</comment>
<evidence type="ECO:0000256" key="6">
    <source>
        <dbReference type="ARBA" id="ARBA00048539"/>
    </source>
</evidence>
<dbReference type="EMBL" id="FNEI01000006">
    <property type="protein sequence ID" value="SDJ05379.1"/>
    <property type="molecule type" value="Genomic_DNA"/>
</dbReference>
<feature type="compositionally biased region" description="Basic residues" evidence="8">
    <location>
        <begin position="377"/>
        <end position="388"/>
    </location>
</feature>
<dbReference type="GO" id="GO:0006400">
    <property type="term" value="P:tRNA modification"/>
    <property type="evidence" value="ECO:0007669"/>
    <property type="project" value="UniProtKB-UniRule"/>
</dbReference>
<dbReference type="Gene3D" id="1.20.59.20">
    <property type="match status" value="1"/>
</dbReference>
<dbReference type="PANTHER" id="PTHR43033:SF1">
    <property type="entry name" value="TRNA(ILE)-LYSIDINE SYNTHASE-RELATED"/>
    <property type="match status" value="1"/>
</dbReference>
<dbReference type="GO" id="GO:0032267">
    <property type="term" value="F:tRNA(Ile)-lysidine synthase activity"/>
    <property type="evidence" value="ECO:0007669"/>
    <property type="project" value="UniProtKB-EC"/>
</dbReference>